<dbReference type="AlphaFoldDB" id="A0AAD6S8B0"/>
<gene>
    <name evidence="1" type="ORF">C8F04DRAFT_198603</name>
</gene>
<keyword evidence="2" id="KW-1185">Reference proteome</keyword>
<evidence type="ECO:0000313" key="1">
    <source>
        <dbReference type="EMBL" id="KAJ7022993.1"/>
    </source>
</evidence>
<organism evidence="1 2">
    <name type="scientific">Mycena alexandri</name>
    <dbReference type="NCBI Taxonomy" id="1745969"/>
    <lineage>
        <taxon>Eukaryota</taxon>
        <taxon>Fungi</taxon>
        <taxon>Dikarya</taxon>
        <taxon>Basidiomycota</taxon>
        <taxon>Agaricomycotina</taxon>
        <taxon>Agaricomycetes</taxon>
        <taxon>Agaricomycetidae</taxon>
        <taxon>Agaricales</taxon>
        <taxon>Marasmiineae</taxon>
        <taxon>Mycenaceae</taxon>
        <taxon>Mycena</taxon>
    </lineage>
</organism>
<accession>A0AAD6S8B0</accession>
<dbReference type="EMBL" id="JARJCM010000199">
    <property type="protein sequence ID" value="KAJ7022993.1"/>
    <property type="molecule type" value="Genomic_DNA"/>
</dbReference>
<sequence length="135" mass="15702">MTYFWIQIVHFGIRSTPPLIHSDADSGLGARISEPEESIEHDDFPRFLLLNPFVAEGNLWADYYSKGVMMSVEAKGGWYFLISNHCQILWFAMQFPPLSTVEFMKIWLNLSLARAKRPPYTTEDEKRPTVMNRFP</sequence>
<name>A0AAD6S8B0_9AGAR</name>
<comment type="caution">
    <text evidence="1">The sequence shown here is derived from an EMBL/GenBank/DDBJ whole genome shotgun (WGS) entry which is preliminary data.</text>
</comment>
<reference evidence="1" key="1">
    <citation type="submission" date="2023-03" db="EMBL/GenBank/DDBJ databases">
        <title>Massive genome expansion in bonnet fungi (Mycena s.s.) driven by repeated elements and novel gene families across ecological guilds.</title>
        <authorList>
            <consortium name="Lawrence Berkeley National Laboratory"/>
            <person name="Harder C.B."/>
            <person name="Miyauchi S."/>
            <person name="Viragh M."/>
            <person name="Kuo A."/>
            <person name="Thoen E."/>
            <person name="Andreopoulos B."/>
            <person name="Lu D."/>
            <person name="Skrede I."/>
            <person name="Drula E."/>
            <person name="Henrissat B."/>
            <person name="Morin E."/>
            <person name="Kohler A."/>
            <person name="Barry K."/>
            <person name="LaButti K."/>
            <person name="Morin E."/>
            <person name="Salamov A."/>
            <person name="Lipzen A."/>
            <person name="Mereny Z."/>
            <person name="Hegedus B."/>
            <person name="Baldrian P."/>
            <person name="Stursova M."/>
            <person name="Weitz H."/>
            <person name="Taylor A."/>
            <person name="Grigoriev I.V."/>
            <person name="Nagy L.G."/>
            <person name="Martin F."/>
            <person name="Kauserud H."/>
        </authorList>
    </citation>
    <scope>NUCLEOTIDE SEQUENCE</scope>
    <source>
        <strain evidence="1">CBHHK200</strain>
    </source>
</reference>
<dbReference type="Proteomes" id="UP001218188">
    <property type="component" value="Unassembled WGS sequence"/>
</dbReference>
<proteinExistence type="predicted"/>
<protein>
    <submittedName>
        <fullName evidence="1">Uncharacterized protein</fullName>
    </submittedName>
</protein>
<evidence type="ECO:0000313" key="2">
    <source>
        <dbReference type="Proteomes" id="UP001218188"/>
    </source>
</evidence>